<dbReference type="NCBIfam" id="TIGR02937">
    <property type="entry name" value="sigma70-ECF"/>
    <property type="match status" value="1"/>
</dbReference>
<dbReference type="PANTHER" id="PTHR30173:SF36">
    <property type="entry name" value="ECF RNA POLYMERASE SIGMA FACTOR SIGJ"/>
    <property type="match status" value="1"/>
</dbReference>
<dbReference type="InterPro" id="IPR032710">
    <property type="entry name" value="NTF2-like_dom_sf"/>
</dbReference>
<dbReference type="EMBL" id="LT629772">
    <property type="protein sequence ID" value="SDT21564.1"/>
    <property type="molecule type" value="Genomic_DNA"/>
</dbReference>
<feature type="domain" description="RNA polymerase sigma-70 region 2" evidence="7">
    <location>
        <begin position="9"/>
        <end position="70"/>
    </location>
</feature>
<dbReference type="InterPro" id="IPR007627">
    <property type="entry name" value="RNA_pol_sigma70_r2"/>
</dbReference>
<organism evidence="9 10">
    <name type="scientific">Microlunatus soli</name>
    <dbReference type="NCBI Taxonomy" id="630515"/>
    <lineage>
        <taxon>Bacteria</taxon>
        <taxon>Bacillati</taxon>
        <taxon>Actinomycetota</taxon>
        <taxon>Actinomycetes</taxon>
        <taxon>Propionibacteriales</taxon>
        <taxon>Propionibacteriaceae</taxon>
        <taxon>Microlunatus</taxon>
    </lineage>
</organism>
<dbReference type="InterPro" id="IPR014284">
    <property type="entry name" value="RNA_pol_sigma-70_dom"/>
</dbReference>
<evidence type="ECO:0000259" key="8">
    <source>
        <dbReference type="Pfam" id="PF08281"/>
    </source>
</evidence>
<accession>A0A1H1YJK7</accession>
<dbReference type="Pfam" id="PF08281">
    <property type="entry name" value="Sigma70_r4_2"/>
    <property type="match status" value="1"/>
</dbReference>
<dbReference type="OrthoDB" id="6689546at2"/>
<evidence type="ECO:0000313" key="10">
    <source>
        <dbReference type="Proteomes" id="UP000199103"/>
    </source>
</evidence>
<feature type="compositionally biased region" description="Basic residues" evidence="6">
    <location>
        <begin position="147"/>
        <end position="156"/>
    </location>
</feature>
<dbReference type="Gene3D" id="1.10.1740.10">
    <property type="match status" value="1"/>
</dbReference>
<dbReference type="Gene3D" id="1.10.10.10">
    <property type="entry name" value="Winged helix-like DNA-binding domain superfamily/Winged helix DNA-binding domain"/>
    <property type="match status" value="1"/>
</dbReference>
<evidence type="ECO:0000313" key="9">
    <source>
        <dbReference type="EMBL" id="SDT21564.1"/>
    </source>
</evidence>
<dbReference type="STRING" id="630515.SAMN04489812_4614"/>
<evidence type="ECO:0000256" key="6">
    <source>
        <dbReference type="SAM" id="MobiDB-lite"/>
    </source>
</evidence>
<name>A0A1H1YJK7_9ACTN</name>
<keyword evidence="3" id="KW-0805">Transcription regulation</keyword>
<dbReference type="GO" id="GO:0006352">
    <property type="term" value="P:DNA-templated transcription initiation"/>
    <property type="evidence" value="ECO:0007669"/>
    <property type="project" value="InterPro"/>
</dbReference>
<feature type="domain" description="RNA polymerase sigma factor 70 region 4 type 2" evidence="8">
    <location>
        <begin position="107"/>
        <end position="155"/>
    </location>
</feature>
<evidence type="ECO:0000256" key="3">
    <source>
        <dbReference type="ARBA" id="ARBA00023015"/>
    </source>
</evidence>
<dbReference type="SUPFAM" id="SSF54427">
    <property type="entry name" value="NTF2-like"/>
    <property type="match status" value="1"/>
</dbReference>
<keyword evidence="4" id="KW-0731">Sigma factor</keyword>
<evidence type="ECO:0000256" key="1">
    <source>
        <dbReference type="ARBA" id="ARBA00010641"/>
    </source>
</evidence>
<dbReference type="RefSeq" id="WP_091527775.1">
    <property type="nucleotide sequence ID" value="NZ_LT629772.1"/>
</dbReference>
<keyword evidence="5" id="KW-0804">Transcription</keyword>
<dbReference type="Pfam" id="PF04542">
    <property type="entry name" value="Sigma70_r2"/>
    <property type="match status" value="1"/>
</dbReference>
<feature type="region of interest" description="Disordered" evidence="6">
    <location>
        <begin position="147"/>
        <end position="170"/>
    </location>
</feature>
<reference evidence="9 10" key="1">
    <citation type="submission" date="2016-10" db="EMBL/GenBank/DDBJ databases">
        <authorList>
            <person name="de Groot N.N."/>
        </authorList>
    </citation>
    <scope>NUCLEOTIDE SEQUENCE [LARGE SCALE GENOMIC DNA]</scope>
    <source>
        <strain evidence="9 10">DSM 21800</strain>
    </source>
</reference>
<dbReference type="InterPro" id="IPR013324">
    <property type="entry name" value="RNA_pol_sigma_r3/r4-like"/>
</dbReference>
<evidence type="ECO:0000259" key="7">
    <source>
        <dbReference type="Pfam" id="PF04542"/>
    </source>
</evidence>
<dbReference type="SUPFAM" id="SSF88659">
    <property type="entry name" value="Sigma3 and sigma4 domains of RNA polymerase sigma factors"/>
    <property type="match status" value="1"/>
</dbReference>
<proteinExistence type="inferred from homology"/>
<evidence type="ECO:0000256" key="4">
    <source>
        <dbReference type="ARBA" id="ARBA00023082"/>
    </source>
</evidence>
<dbReference type="InterPro" id="IPR052704">
    <property type="entry name" value="ECF_Sigma-70_Domain"/>
</dbReference>
<comment type="subunit">
    <text evidence="2">Interacts transiently with the RNA polymerase catalytic core formed by RpoA, RpoB, RpoC and RpoZ (2 alpha, 1 beta, 1 beta' and 1 omega subunit) to form the RNA polymerase holoenzyme that can initiate transcription.</text>
</comment>
<protein>
    <submittedName>
        <fullName evidence="9">RNA polymerase sigma-70 factor, ECF subfamily</fullName>
    </submittedName>
</protein>
<dbReference type="SUPFAM" id="SSF88946">
    <property type="entry name" value="Sigma2 domain of RNA polymerase sigma factors"/>
    <property type="match status" value="1"/>
</dbReference>
<sequence>MTVVEVLSEERQRLTRIAYRMLGSWSDAEDVIGDVAVESIRGDHDPDNPAGWLTTITIRRSLDLLRRRKRERQHYIGPWLPEPRIGDDSTGPERVADQRADLSIGFLRLAESLTPTQRAVIILRSLDYSHDEISALLEISAAASRQHEHRGRRRLGRTSDPTAPDTDDDQQRLTRRLLDSFLVAAEHGDSAELIKLLHDDVVYYSDGGGRVKAARNPIIGPAKIARFLVGIGRRNRLTAAGMITVNDRPGIEITLAGNRHLITLDVEGDQIIAIYDLSNPDKLPAER</sequence>
<dbReference type="InterPro" id="IPR036388">
    <property type="entry name" value="WH-like_DNA-bd_sf"/>
</dbReference>
<dbReference type="AlphaFoldDB" id="A0A1H1YJK7"/>
<gene>
    <name evidence="9" type="ORF">SAMN04489812_4614</name>
</gene>
<dbReference type="GO" id="GO:0016987">
    <property type="term" value="F:sigma factor activity"/>
    <property type="evidence" value="ECO:0007669"/>
    <property type="project" value="UniProtKB-KW"/>
</dbReference>
<dbReference type="GO" id="GO:0003677">
    <property type="term" value="F:DNA binding"/>
    <property type="evidence" value="ECO:0007669"/>
    <property type="project" value="InterPro"/>
</dbReference>
<comment type="similarity">
    <text evidence="1">Belongs to the sigma-70 factor family. ECF subfamily.</text>
</comment>
<keyword evidence="10" id="KW-1185">Reference proteome</keyword>
<dbReference type="InterPro" id="IPR013325">
    <property type="entry name" value="RNA_pol_sigma_r2"/>
</dbReference>
<dbReference type="PANTHER" id="PTHR30173">
    <property type="entry name" value="SIGMA 19 FACTOR"/>
    <property type="match status" value="1"/>
</dbReference>
<dbReference type="Proteomes" id="UP000199103">
    <property type="component" value="Chromosome I"/>
</dbReference>
<dbReference type="InterPro" id="IPR013249">
    <property type="entry name" value="RNA_pol_sigma70_r4_t2"/>
</dbReference>
<evidence type="ECO:0000256" key="2">
    <source>
        <dbReference type="ARBA" id="ARBA00011344"/>
    </source>
</evidence>
<evidence type="ECO:0000256" key="5">
    <source>
        <dbReference type="ARBA" id="ARBA00023163"/>
    </source>
</evidence>